<dbReference type="Proteomes" id="UP000186698">
    <property type="component" value="Chromosome 9_10S"/>
</dbReference>
<dbReference type="InterPro" id="IPR050380">
    <property type="entry name" value="Immune_Resp_Modulators"/>
</dbReference>
<evidence type="ECO:0000256" key="2">
    <source>
        <dbReference type="SAM" id="Phobius"/>
    </source>
</evidence>
<dbReference type="PANTHER" id="PTHR23411">
    <property type="entry name" value="TAPASIN"/>
    <property type="match status" value="1"/>
</dbReference>
<evidence type="ECO:0000256" key="3">
    <source>
        <dbReference type="SAM" id="SignalP"/>
    </source>
</evidence>
<reference evidence="6" key="1">
    <citation type="submission" date="2025-08" db="UniProtKB">
        <authorList>
            <consortium name="RefSeq"/>
        </authorList>
    </citation>
    <scope>IDENTIFICATION</scope>
    <source>
        <strain evidence="6">J_2021</strain>
        <tissue evidence="6">Erythrocytes</tissue>
    </source>
</reference>
<feature type="domain" description="Ig-like" evidence="4">
    <location>
        <begin position="16"/>
        <end position="126"/>
    </location>
</feature>
<keyword evidence="5" id="KW-1185">Reference proteome</keyword>
<proteinExistence type="predicted"/>
<dbReference type="Pfam" id="PF07654">
    <property type="entry name" value="C1-set"/>
    <property type="match status" value="3"/>
</dbReference>
<dbReference type="AlphaFoldDB" id="A0A8J1M1H7"/>
<keyword evidence="3" id="KW-0732">Signal</keyword>
<protein>
    <submittedName>
        <fullName evidence="6">Uncharacterized protein LOC108704205 isoform X1</fullName>
    </submittedName>
</protein>
<sequence>MERQHILLIFLFSFLPQSESALELTVAPSHRATVATDTSIPCTFHVDRRSVDPKLLTILWYFRDKEILRYPGTEGTPNSRLSLNKDRTKDGVASLSLTNVQISDGGLYKCSVGYGSERKEKEVRLDIQAPPSINITDNVVIEDKESVLSVFITGFYPVDIDVKWLQDGEILPGGTLLTPQRNADGTYRVNSTLTIVPTKENRNQTFYWWVQHGSLSVPLQEGFKLVYGAAPSVSISNKPFHQDMEQTLTCRAWGYYPESIVVSWFMNGTFVQKSKTHRISGSEVESSFQFTPMVKDTGMELLCVVEHGTLKEPSSLRLLVEFPDLRVNMMVKMMMVISAVVYVLLLFATLYHMEHQKYKPKVRDIICSEKGEFSLEVDNVFPEPINITWDVTQPAMSPYYKPLQSSLLMSKKQDGTFHVTSTCEHLMDQINPKESFSLRATVAHLQLKQSVCKEWNGTEFMKYVVLRPVIGEITKPIFYPNKKAMIQFQISHYFPDALTVSWYRKEAGKEDLVLVTRSGRYKIPNIIPQKEKDGTLTCTANLSFTPSLSEDEGAEFICRVEHPGLEEAIESRTGLIHVWARPKVSEFRMAGEWGLSLEAEGFFPRDIGFSWEVVQGNKRKVTSLPCEFSISENTDGTYKATSTCHCLKDQLNYLHTLRVSVQHEALGVPVCKDITQDFPWRPQVGEILVPELIELEETQLTCNISNYFPDALTVTWFIKNKGSEELTDVTHYIRYQPDTVSQYQPDQTLTCTASLTFSPSLGMDLGAEFICRVKHPSLGEEIEKSTGTLYVRDGPTGLSPSVEQWEEID</sequence>
<dbReference type="InterPro" id="IPR003006">
    <property type="entry name" value="Ig/MHC_CS"/>
</dbReference>
<evidence type="ECO:0000259" key="4">
    <source>
        <dbReference type="PROSITE" id="PS50835"/>
    </source>
</evidence>
<dbReference type="SMART" id="SM00407">
    <property type="entry name" value="IGc1"/>
    <property type="match status" value="3"/>
</dbReference>
<evidence type="ECO:0000256" key="1">
    <source>
        <dbReference type="ARBA" id="ARBA00023319"/>
    </source>
</evidence>
<keyword evidence="2" id="KW-0472">Membrane</keyword>
<feature type="transmembrane region" description="Helical" evidence="2">
    <location>
        <begin position="333"/>
        <end position="353"/>
    </location>
</feature>
<feature type="domain" description="Ig-like" evidence="4">
    <location>
        <begin position="682"/>
        <end position="787"/>
    </location>
</feature>
<dbReference type="PROSITE" id="PS00290">
    <property type="entry name" value="IG_MHC"/>
    <property type="match status" value="2"/>
</dbReference>
<dbReference type="InterPro" id="IPR003599">
    <property type="entry name" value="Ig_sub"/>
</dbReference>
<dbReference type="RefSeq" id="XP_041434845.1">
    <property type="nucleotide sequence ID" value="XM_041578911.1"/>
</dbReference>
<dbReference type="SMART" id="SM00409">
    <property type="entry name" value="IG"/>
    <property type="match status" value="4"/>
</dbReference>
<organism evidence="5 6">
    <name type="scientific">Xenopus laevis</name>
    <name type="common">African clawed frog</name>
    <dbReference type="NCBI Taxonomy" id="8355"/>
    <lineage>
        <taxon>Eukaryota</taxon>
        <taxon>Metazoa</taxon>
        <taxon>Chordata</taxon>
        <taxon>Craniata</taxon>
        <taxon>Vertebrata</taxon>
        <taxon>Euteleostomi</taxon>
        <taxon>Amphibia</taxon>
        <taxon>Batrachia</taxon>
        <taxon>Anura</taxon>
        <taxon>Pipoidea</taxon>
        <taxon>Pipidae</taxon>
        <taxon>Xenopodinae</taxon>
        <taxon>Xenopus</taxon>
        <taxon>Xenopus</taxon>
    </lineage>
</organism>
<dbReference type="KEGG" id="xla:108704205"/>
<keyword evidence="2" id="KW-0812">Transmembrane</keyword>
<accession>A0A8J1M1H7</accession>
<gene>
    <name evidence="6" type="primary">LOC108704205</name>
</gene>
<dbReference type="InterPro" id="IPR013106">
    <property type="entry name" value="Ig_V-set"/>
</dbReference>
<dbReference type="Gene3D" id="2.60.40.10">
    <property type="entry name" value="Immunoglobulins"/>
    <property type="match status" value="7"/>
</dbReference>
<evidence type="ECO:0000313" key="6">
    <source>
        <dbReference type="RefSeq" id="XP_041434845.1"/>
    </source>
</evidence>
<dbReference type="CDD" id="cd00098">
    <property type="entry name" value="IgC1"/>
    <property type="match status" value="2"/>
</dbReference>
<feature type="domain" description="Ig-like" evidence="4">
    <location>
        <begin position="231"/>
        <end position="317"/>
    </location>
</feature>
<dbReference type="FunFam" id="2.60.40.10:FF:001774">
    <property type="entry name" value="Uncharacterized LOC100216153"/>
    <property type="match status" value="2"/>
</dbReference>
<dbReference type="InterPro" id="IPR007110">
    <property type="entry name" value="Ig-like_dom"/>
</dbReference>
<dbReference type="GeneID" id="108704205"/>
<feature type="domain" description="Ig-like" evidence="4">
    <location>
        <begin position="131"/>
        <end position="206"/>
    </location>
</feature>
<dbReference type="PROSITE" id="PS50835">
    <property type="entry name" value="IG_LIKE"/>
    <property type="match status" value="5"/>
</dbReference>
<dbReference type="FunFam" id="2.60.40.10:FF:001931">
    <property type="entry name" value="Uncharacterized LOC100216153"/>
    <property type="match status" value="1"/>
</dbReference>
<feature type="chain" id="PRO_5035179405" evidence="3">
    <location>
        <begin position="21"/>
        <end position="809"/>
    </location>
</feature>
<dbReference type="OrthoDB" id="10043043at2759"/>
<dbReference type="InterPro" id="IPR003597">
    <property type="entry name" value="Ig_C1-set"/>
</dbReference>
<feature type="signal peptide" evidence="3">
    <location>
        <begin position="1"/>
        <end position="20"/>
    </location>
</feature>
<keyword evidence="1" id="KW-0393">Immunoglobulin domain</keyword>
<dbReference type="InterPro" id="IPR013783">
    <property type="entry name" value="Ig-like_fold"/>
</dbReference>
<dbReference type="InterPro" id="IPR036179">
    <property type="entry name" value="Ig-like_dom_sf"/>
</dbReference>
<dbReference type="Pfam" id="PF07686">
    <property type="entry name" value="V-set"/>
    <property type="match status" value="1"/>
</dbReference>
<dbReference type="SUPFAM" id="SSF48726">
    <property type="entry name" value="Immunoglobulin"/>
    <property type="match status" value="6"/>
</dbReference>
<evidence type="ECO:0000313" key="5">
    <source>
        <dbReference type="Proteomes" id="UP000186698"/>
    </source>
</evidence>
<name>A0A8J1M1H7_XENLA</name>
<feature type="domain" description="Ig-like" evidence="4">
    <location>
        <begin position="468"/>
        <end position="549"/>
    </location>
</feature>
<keyword evidence="2" id="KW-1133">Transmembrane helix</keyword>